<reference evidence="2 3" key="1">
    <citation type="journal article" date="2018" name="Sci. Rep.">
        <title>Genomic signatures of local adaptation to the degree of environmental predictability in rotifers.</title>
        <authorList>
            <person name="Franch-Gras L."/>
            <person name="Hahn C."/>
            <person name="Garcia-Roger E.M."/>
            <person name="Carmona M.J."/>
            <person name="Serra M."/>
            <person name="Gomez A."/>
        </authorList>
    </citation>
    <scope>NUCLEOTIDE SEQUENCE [LARGE SCALE GENOMIC DNA]</scope>
    <source>
        <strain evidence="2">HYR1</strain>
    </source>
</reference>
<gene>
    <name evidence="2" type="ORF">BpHYR1_006521</name>
</gene>
<evidence type="ECO:0000256" key="1">
    <source>
        <dbReference type="SAM" id="Phobius"/>
    </source>
</evidence>
<dbReference type="EMBL" id="REGN01002769">
    <property type="protein sequence ID" value="RNA26246.1"/>
    <property type="molecule type" value="Genomic_DNA"/>
</dbReference>
<evidence type="ECO:0000313" key="3">
    <source>
        <dbReference type="Proteomes" id="UP000276133"/>
    </source>
</evidence>
<keyword evidence="1" id="KW-0812">Transmembrane</keyword>
<accession>A0A3M7RRQ8</accession>
<protein>
    <submittedName>
        <fullName evidence="2">Uncharacterized protein</fullName>
    </submittedName>
</protein>
<feature type="transmembrane region" description="Helical" evidence="1">
    <location>
        <begin position="190"/>
        <end position="211"/>
    </location>
</feature>
<evidence type="ECO:0000313" key="2">
    <source>
        <dbReference type="EMBL" id="RNA26246.1"/>
    </source>
</evidence>
<name>A0A3M7RRQ8_BRAPC</name>
<keyword evidence="1" id="KW-1133">Transmembrane helix</keyword>
<comment type="caution">
    <text evidence="2">The sequence shown here is derived from an EMBL/GenBank/DDBJ whole genome shotgun (WGS) entry which is preliminary data.</text>
</comment>
<sequence>MKLNQIYKRFLSISFEPYEDIKIIYVESRLCRLFPFWMNQSPDFIENKLAPTFIEHPLQEIQRSHNDNEEQCKAKRHCVRKIMQSTSKDQNLVNEDFDNSYYYRGLPFGLSHFINWLKNSMRNVLLNDSIPLTESGGRVTAETENNKEMTETSIKEILLTSCLNYKPVFLTRTHGILFLSFINSPCRPTFMIINTIIVLVVVSISIDFMFVNTY</sequence>
<proteinExistence type="predicted"/>
<dbReference type="AlphaFoldDB" id="A0A3M7RRQ8"/>
<organism evidence="2 3">
    <name type="scientific">Brachionus plicatilis</name>
    <name type="common">Marine rotifer</name>
    <name type="synonym">Brachionus muelleri</name>
    <dbReference type="NCBI Taxonomy" id="10195"/>
    <lineage>
        <taxon>Eukaryota</taxon>
        <taxon>Metazoa</taxon>
        <taxon>Spiralia</taxon>
        <taxon>Gnathifera</taxon>
        <taxon>Rotifera</taxon>
        <taxon>Eurotatoria</taxon>
        <taxon>Monogononta</taxon>
        <taxon>Pseudotrocha</taxon>
        <taxon>Ploima</taxon>
        <taxon>Brachionidae</taxon>
        <taxon>Brachionus</taxon>
    </lineage>
</organism>
<keyword evidence="3" id="KW-1185">Reference proteome</keyword>
<keyword evidence="1" id="KW-0472">Membrane</keyword>
<dbReference type="Proteomes" id="UP000276133">
    <property type="component" value="Unassembled WGS sequence"/>
</dbReference>